<dbReference type="EMBL" id="SNRY01002006">
    <property type="protein sequence ID" value="KAA6327357.1"/>
    <property type="molecule type" value="Genomic_DNA"/>
</dbReference>
<gene>
    <name evidence="1" type="ORF">EZS27_023645</name>
</gene>
<accession>A0A5J4QZR1</accession>
<comment type="caution">
    <text evidence="1">The sequence shown here is derived from an EMBL/GenBank/DDBJ whole genome shotgun (WGS) entry which is preliminary data.</text>
</comment>
<name>A0A5J4QZR1_9ZZZZ</name>
<evidence type="ECO:0000313" key="1">
    <source>
        <dbReference type="EMBL" id="KAA6327357.1"/>
    </source>
</evidence>
<protein>
    <submittedName>
        <fullName evidence="1">Uncharacterized protein</fullName>
    </submittedName>
</protein>
<dbReference type="AlphaFoldDB" id="A0A5J4QZR1"/>
<sequence length="142" mass="15394">MYSLSVIAALGGENVFTMYAKVGTEEQTTSMLESGDFEKKGLNNIRITEGTAIVGFTVNSSSANWSDITNFELIKTENITSINKVSSSNLFVNIRGKAVSVISNEPVLLVCLSSINGKMLHVEKSVEKEVAFFLSQSGVYIL</sequence>
<organism evidence="1">
    <name type="scientific">termite gut metagenome</name>
    <dbReference type="NCBI Taxonomy" id="433724"/>
    <lineage>
        <taxon>unclassified sequences</taxon>
        <taxon>metagenomes</taxon>
        <taxon>organismal metagenomes</taxon>
    </lineage>
</organism>
<reference evidence="1" key="1">
    <citation type="submission" date="2019-03" db="EMBL/GenBank/DDBJ databases">
        <title>Single cell metagenomics reveals metabolic interactions within the superorganism composed of flagellate Streblomastix strix and complex community of Bacteroidetes bacteria on its surface.</title>
        <authorList>
            <person name="Treitli S.C."/>
            <person name="Kolisko M."/>
            <person name="Husnik F."/>
            <person name="Keeling P."/>
            <person name="Hampl V."/>
        </authorList>
    </citation>
    <scope>NUCLEOTIDE SEQUENCE</scope>
    <source>
        <strain evidence="1">STM</strain>
    </source>
</reference>
<proteinExistence type="predicted"/>